<dbReference type="STRING" id="867904.Metho_0444"/>
<dbReference type="RefSeq" id="WP_015323880.1">
    <property type="nucleotide sequence ID" value="NC_019977.1"/>
</dbReference>
<feature type="transmembrane region" description="Helical" evidence="3">
    <location>
        <begin position="31"/>
        <end position="48"/>
    </location>
</feature>
<protein>
    <submittedName>
        <fullName evidence="4">Phosphatidylglycerophosphate synthase</fullName>
    </submittedName>
</protein>
<dbReference type="GeneID" id="14407550"/>
<feature type="transmembrane region" description="Helical" evidence="3">
    <location>
        <begin position="172"/>
        <end position="192"/>
    </location>
</feature>
<dbReference type="KEGG" id="mhz:Metho_0444"/>
<feature type="transmembrane region" description="Helical" evidence="3">
    <location>
        <begin position="149"/>
        <end position="166"/>
    </location>
</feature>
<comment type="similarity">
    <text evidence="2">Belongs to the CDP-alcohol phosphatidyltransferase class-I family.</text>
</comment>
<proteinExistence type="inferred from homology"/>
<evidence type="ECO:0000256" key="2">
    <source>
        <dbReference type="RuleBase" id="RU003750"/>
    </source>
</evidence>
<dbReference type="HOGENOM" id="CLU_080384_1_2_2"/>
<evidence type="ECO:0000313" key="4">
    <source>
        <dbReference type="EMBL" id="AGB48711.1"/>
    </source>
</evidence>
<dbReference type="Gene3D" id="1.20.120.1760">
    <property type="match status" value="1"/>
</dbReference>
<feature type="transmembrane region" description="Helical" evidence="3">
    <location>
        <begin position="116"/>
        <end position="137"/>
    </location>
</feature>
<dbReference type="EMBL" id="CP003362">
    <property type="protein sequence ID" value="AGB48711.1"/>
    <property type="molecule type" value="Genomic_DNA"/>
</dbReference>
<evidence type="ECO:0000256" key="3">
    <source>
        <dbReference type="SAM" id="Phobius"/>
    </source>
</evidence>
<dbReference type="InterPro" id="IPR048254">
    <property type="entry name" value="CDP_ALCOHOL_P_TRANSF_CS"/>
</dbReference>
<evidence type="ECO:0000256" key="1">
    <source>
        <dbReference type="ARBA" id="ARBA00022679"/>
    </source>
</evidence>
<gene>
    <name evidence="4" type="ordered locus">Metho_0444</name>
</gene>
<dbReference type="InterPro" id="IPR043130">
    <property type="entry name" value="CDP-OH_PTrfase_TM_dom"/>
</dbReference>
<organism evidence="4 5">
    <name type="scientific">Methanomethylovorans hollandica (strain DSM 15978 / NBRC 107637 / DMS1)</name>
    <dbReference type="NCBI Taxonomy" id="867904"/>
    <lineage>
        <taxon>Archaea</taxon>
        <taxon>Methanobacteriati</taxon>
        <taxon>Methanobacteriota</taxon>
        <taxon>Stenosarchaea group</taxon>
        <taxon>Methanomicrobia</taxon>
        <taxon>Methanosarcinales</taxon>
        <taxon>Methanosarcinaceae</taxon>
        <taxon>Methanomethylovorans</taxon>
    </lineage>
</organism>
<keyword evidence="3" id="KW-1133">Transmembrane helix</keyword>
<dbReference type="PROSITE" id="PS00379">
    <property type="entry name" value="CDP_ALCOHOL_P_TRANSF"/>
    <property type="match status" value="1"/>
</dbReference>
<feature type="transmembrane region" description="Helical" evidence="3">
    <location>
        <begin position="54"/>
        <end position="72"/>
    </location>
</feature>
<dbReference type="GO" id="GO:0016020">
    <property type="term" value="C:membrane"/>
    <property type="evidence" value="ECO:0007669"/>
    <property type="project" value="InterPro"/>
</dbReference>
<evidence type="ECO:0000313" key="5">
    <source>
        <dbReference type="Proteomes" id="UP000010866"/>
    </source>
</evidence>
<dbReference type="InterPro" id="IPR000462">
    <property type="entry name" value="CDP-OH_P_trans"/>
</dbReference>
<dbReference type="GO" id="GO:0008654">
    <property type="term" value="P:phospholipid biosynthetic process"/>
    <property type="evidence" value="ECO:0007669"/>
    <property type="project" value="InterPro"/>
</dbReference>
<accession>L0KUC0</accession>
<dbReference type="AlphaFoldDB" id="L0KUC0"/>
<reference evidence="5" key="1">
    <citation type="submission" date="2012-02" db="EMBL/GenBank/DDBJ databases">
        <title>Complete sequence of chromosome of Methanomethylovorans hollandica DSM 15978.</title>
        <authorList>
            <person name="Lucas S."/>
            <person name="Copeland A."/>
            <person name="Lapidus A."/>
            <person name="Glavina del Rio T."/>
            <person name="Dalin E."/>
            <person name="Tice H."/>
            <person name="Bruce D."/>
            <person name="Goodwin L."/>
            <person name="Pitluck S."/>
            <person name="Peters L."/>
            <person name="Mikhailova N."/>
            <person name="Held B."/>
            <person name="Kyrpides N."/>
            <person name="Mavromatis K."/>
            <person name="Ivanova N."/>
            <person name="Brettin T."/>
            <person name="Detter J.C."/>
            <person name="Han C."/>
            <person name="Larimer F."/>
            <person name="Land M."/>
            <person name="Hauser L."/>
            <person name="Markowitz V."/>
            <person name="Cheng J.-F."/>
            <person name="Hugenholtz P."/>
            <person name="Woyke T."/>
            <person name="Wu D."/>
            <person name="Spring S."/>
            <person name="Schroeder M."/>
            <person name="Brambilla E."/>
            <person name="Klenk H.-P."/>
            <person name="Eisen J.A."/>
        </authorList>
    </citation>
    <scope>NUCLEOTIDE SEQUENCE [LARGE SCALE GENOMIC DNA]</scope>
    <source>
        <strain evidence="5">DSM 15978 / NBRC 107637 / DMS1</strain>
    </source>
</reference>
<keyword evidence="5" id="KW-1185">Reference proteome</keyword>
<name>L0KUC0_METHD</name>
<dbReference type="Pfam" id="PF01066">
    <property type="entry name" value="CDP-OH_P_transf"/>
    <property type="match status" value="1"/>
</dbReference>
<dbReference type="Proteomes" id="UP000010866">
    <property type="component" value="Chromosome"/>
</dbReference>
<sequence>MTSDSLRPYATRFISPLAHKAADAGVSPDQVSALSLFFAILAGVFYYYSLTNPLLVLAGAFMVSLNSMLDAIDGLMARYLKTAGPKGDFIDHVIDRYADVIIICSIFFAGHVQWQIGVIAIVGVLITSYLGTQAQALQLGRYYGGIMGRADRLLLIMAASVMYFVYPHQILIFNLLGWVMVIIAIASHITAFQRIWHIWQQL</sequence>
<keyword evidence="3" id="KW-0812">Transmembrane</keyword>
<keyword evidence="3" id="KW-0472">Membrane</keyword>
<keyword evidence="1 2" id="KW-0808">Transferase</keyword>
<dbReference type="OrthoDB" id="9904at2157"/>
<dbReference type="GO" id="GO:0016780">
    <property type="term" value="F:phosphotransferase activity, for other substituted phosphate groups"/>
    <property type="evidence" value="ECO:0007669"/>
    <property type="project" value="InterPro"/>
</dbReference>